<feature type="domain" description="Glycosyltransferase subfamily 4-like N-terminal" evidence="2">
    <location>
        <begin position="16"/>
        <end position="168"/>
    </location>
</feature>
<dbReference type="InterPro" id="IPR028098">
    <property type="entry name" value="Glyco_trans_4-like_N"/>
</dbReference>
<dbReference type="AlphaFoldDB" id="A0A1G9DCG8"/>
<keyword evidence="3" id="KW-0808">Transferase</keyword>
<dbReference type="RefSeq" id="WP_091471889.1">
    <property type="nucleotide sequence ID" value="NZ_FNFX01000003.1"/>
</dbReference>
<protein>
    <submittedName>
        <fullName evidence="3">Glycosyltransferase involved in cell wall bisynthesis</fullName>
    </submittedName>
</protein>
<organism evidence="3 4">
    <name type="scientific">Methylophilus rhizosphaerae</name>
    <dbReference type="NCBI Taxonomy" id="492660"/>
    <lineage>
        <taxon>Bacteria</taxon>
        <taxon>Pseudomonadati</taxon>
        <taxon>Pseudomonadota</taxon>
        <taxon>Betaproteobacteria</taxon>
        <taxon>Nitrosomonadales</taxon>
        <taxon>Methylophilaceae</taxon>
        <taxon>Methylophilus</taxon>
    </lineage>
</organism>
<evidence type="ECO:0000259" key="1">
    <source>
        <dbReference type="Pfam" id="PF00534"/>
    </source>
</evidence>
<evidence type="ECO:0000259" key="2">
    <source>
        <dbReference type="Pfam" id="PF13439"/>
    </source>
</evidence>
<dbReference type="PANTHER" id="PTHR12526:SF638">
    <property type="entry name" value="SPORE COAT PROTEIN SA"/>
    <property type="match status" value="1"/>
</dbReference>
<dbReference type="InterPro" id="IPR001296">
    <property type="entry name" value="Glyco_trans_1"/>
</dbReference>
<dbReference type="GO" id="GO:0016757">
    <property type="term" value="F:glycosyltransferase activity"/>
    <property type="evidence" value="ECO:0007669"/>
    <property type="project" value="InterPro"/>
</dbReference>
<proteinExistence type="predicted"/>
<evidence type="ECO:0000313" key="4">
    <source>
        <dbReference type="Proteomes" id="UP000198629"/>
    </source>
</evidence>
<dbReference type="OrthoDB" id="8523124at2"/>
<dbReference type="SUPFAM" id="SSF53756">
    <property type="entry name" value="UDP-Glycosyltransferase/glycogen phosphorylase"/>
    <property type="match status" value="1"/>
</dbReference>
<gene>
    <name evidence="3" type="ORF">SAMN05192566_1910</name>
</gene>
<sequence>MRKLTVLQVLPALQSGGVERGTLEIAAHLVAQGHRSLVMSAGGRMVAELEAAGSTHIGWPVGRKSLLTLLLIPQLRELWRREQVDIVHVRSRFPAWVVYLAWKGMSPEHRPHLVSTVHGYYRPGCYSRIMTCGERVIVISKTIQDYVQKAYHVEAGKLQLIYRGVDTSQYTPDYQPDAAWQQAWYAEYPQTRGKRLLLLSARLSRWKGAAAFVDMLRIVCRQYKDVHALLVGEIASDKQAFARTLQQKIHQAGLADSVTLTGYRKDVKQIMSMASIVYSLATEPEAFGRTTVEALSLGIPVIGYQHGGVAEQLAALLPEGAVQVGNVAEAAMLTLNWLEHPPEVTPNTQFSLQVMQQRTLEVYQAVMADAGQGAS</sequence>
<accession>A0A1G9DCG8</accession>
<reference evidence="4" key="1">
    <citation type="submission" date="2016-10" db="EMBL/GenBank/DDBJ databases">
        <authorList>
            <person name="Varghese N."/>
            <person name="Submissions S."/>
        </authorList>
    </citation>
    <scope>NUCLEOTIDE SEQUENCE [LARGE SCALE GENOMIC DNA]</scope>
    <source>
        <strain evidence="4">CBMB127</strain>
    </source>
</reference>
<dbReference type="STRING" id="492660.SAMN05192566_1910"/>
<dbReference type="Proteomes" id="UP000198629">
    <property type="component" value="Unassembled WGS sequence"/>
</dbReference>
<name>A0A1G9DCG8_9PROT</name>
<keyword evidence="4" id="KW-1185">Reference proteome</keyword>
<dbReference type="PANTHER" id="PTHR12526">
    <property type="entry name" value="GLYCOSYLTRANSFERASE"/>
    <property type="match status" value="1"/>
</dbReference>
<feature type="domain" description="Glycosyl transferase family 1" evidence="1">
    <location>
        <begin position="191"/>
        <end position="339"/>
    </location>
</feature>
<evidence type="ECO:0000313" key="3">
    <source>
        <dbReference type="EMBL" id="SDK61598.1"/>
    </source>
</evidence>
<dbReference type="Gene3D" id="3.40.50.2000">
    <property type="entry name" value="Glycogen Phosphorylase B"/>
    <property type="match status" value="2"/>
</dbReference>
<dbReference type="EMBL" id="FNFX01000003">
    <property type="protein sequence ID" value="SDK61598.1"/>
    <property type="molecule type" value="Genomic_DNA"/>
</dbReference>
<dbReference type="Pfam" id="PF13439">
    <property type="entry name" value="Glyco_transf_4"/>
    <property type="match status" value="1"/>
</dbReference>
<dbReference type="Pfam" id="PF00534">
    <property type="entry name" value="Glycos_transf_1"/>
    <property type="match status" value="1"/>
</dbReference>